<name>A0A0G0Y063_UNCKA</name>
<gene>
    <name evidence="2" type="ORF">UU55_C0011G0010</name>
</gene>
<feature type="transmembrane region" description="Helical" evidence="1">
    <location>
        <begin position="108"/>
        <end position="126"/>
    </location>
</feature>
<feature type="transmembrane region" description="Helical" evidence="1">
    <location>
        <begin position="443"/>
        <end position="461"/>
    </location>
</feature>
<feature type="transmembrane region" description="Helical" evidence="1">
    <location>
        <begin position="336"/>
        <end position="356"/>
    </location>
</feature>
<evidence type="ECO:0008006" key="4">
    <source>
        <dbReference type="Google" id="ProtNLM"/>
    </source>
</evidence>
<organism evidence="2 3">
    <name type="scientific">candidate division WWE3 bacterium GW2011_GWC2_41_23</name>
    <dbReference type="NCBI Taxonomy" id="1619123"/>
    <lineage>
        <taxon>Bacteria</taxon>
        <taxon>Katanobacteria</taxon>
    </lineage>
</organism>
<protein>
    <recommendedName>
        <fullName evidence="4">Membrane protein 6-pyruvoyl-tetrahydropterin synthase-related domain-containing protein</fullName>
    </recommendedName>
</protein>
<reference evidence="2 3" key="1">
    <citation type="journal article" date="2015" name="Nature">
        <title>rRNA introns, odd ribosomes, and small enigmatic genomes across a large radiation of phyla.</title>
        <authorList>
            <person name="Brown C.T."/>
            <person name="Hug L.A."/>
            <person name="Thomas B.C."/>
            <person name="Sharon I."/>
            <person name="Castelle C.J."/>
            <person name="Singh A."/>
            <person name="Wilkins M.J."/>
            <person name="Williams K.H."/>
            <person name="Banfield J.F."/>
        </authorList>
    </citation>
    <scope>NUCLEOTIDE SEQUENCE [LARGE SCALE GENOMIC DNA]</scope>
</reference>
<feature type="transmembrane region" description="Helical" evidence="1">
    <location>
        <begin position="167"/>
        <end position="185"/>
    </location>
</feature>
<feature type="transmembrane region" description="Helical" evidence="1">
    <location>
        <begin position="410"/>
        <end position="431"/>
    </location>
</feature>
<feature type="transmembrane region" description="Helical" evidence="1">
    <location>
        <begin position="242"/>
        <end position="262"/>
    </location>
</feature>
<keyword evidence="1" id="KW-0812">Transmembrane</keyword>
<evidence type="ECO:0000313" key="3">
    <source>
        <dbReference type="Proteomes" id="UP000033947"/>
    </source>
</evidence>
<accession>A0A0G0Y063</accession>
<dbReference type="PATRIC" id="fig|1619123.3.peg.673"/>
<feature type="transmembrane region" description="Helical" evidence="1">
    <location>
        <begin position="363"/>
        <end position="390"/>
    </location>
</feature>
<comment type="caution">
    <text evidence="2">The sequence shown here is derived from an EMBL/GenBank/DDBJ whole genome shotgun (WGS) entry which is preliminary data.</text>
</comment>
<keyword evidence="1" id="KW-1133">Transmembrane helix</keyword>
<keyword evidence="1" id="KW-0472">Membrane</keyword>
<dbReference type="EMBL" id="LCBB01000011">
    <property type="protein sequence ID" value="KKS02771.1"/>
    <property type="molecule type" value="Genomic_DNA"/>
</dbReference>
<feature type="transmembrane region" description="Helical" evidence="1">
    <location>
        <begin position="192"/>
        <end position="207"/>
    </location>
</feature>
<evidence type="ECO:0000256" key="1">
    <source>
        <dbReference type="SAM" id="Phobius"/>
    </source>
</evidence>
<proteinExistence type="predicted"/>
<dbReference type="Proteomes" id="UP000033947">
    <property type="component" value="Unassembled WGS sequence"/>
</dbReference>
<feature type="transmembrane region" description="Helical" evidence="1">
    <location>
        <begin position="213"/>
        <end position="230"/>
    </location>
</feature>
<sequence>MQLSAPKPPIFNKFPESLKKIGFYPALLFLIILIICIKNYTPGTFLTGWDTLHPEFNLSLYWQRILGGVWQEHQGLGAVASQSHASEIPRMVLYSLIDLFFGLRFVRYAYAFLTLFLGSFGVYFFLKDVLLRRFEKASKLLGAFVGALFYLLNLGTLQHFYVPLEMFLTHFGFLGWYMWSSSLFYQTGKRKYLVLFFLFTLFGSSQAHTSTLFYAFFIYFFAYFLLILLTDLSQKLSWRPEYLKRTAIIFGATLIINFFWLLPNFYFAVGHGGEVNMSKIHGLFSNEAFLANKKYGGTQDVTILRSFLFSWGEHTGNAQYGELLDEWILHLNSPGVLILGYGLFIFACIGVIASVVRREKFGYGVFAFFAIGIFFLFNVNPPFGGLFVLMQNTVPLFKEAFRFPFTKFSIGLMFAYSAFFGYALSWYANLFHKITQRILLPKFVRGSILVLVTSLLIYYMWPAFSGNLLSSSMRVDIPKRYFEMFKYFDSQEGYGRIADFPVHSFWGWVYYDWIPANRGGYQGAGFLWFGIKQPLLNREFDRWNLLNEQYYREMSYAVYSRDPDLMTDVLDKYKIRWLLVDESVMIPAADSKQLFYPEIKKLFAETQKISLSRDFGQGLYVYEYSSPQVMSRVESHDTFYPVGDVVYKEPYDTVYSFYNPYISGGEENFPYVGVTNTDETVKEEYVQNQGDVTFVNPKFITGDAILTGKDESGEKSARVPLTAALERLPGNAGLVFSINHVSSGEELMRTTFDGIDSGSAVAMSVNGDPRGLFINSAEFGKKEVNFYYNVGAPNSLNIFTLKEGNISIMGYTGELEPCSDLYGMSSYEIKRLEDGFTLTGSGLKACLTLPVTSVLDSSEEVNVSNPYVIKADVTPDNPYSICVFSNKSGLCENYYRDGVHMFTVKGNVGDYFLRFNSNALGSNSPVATTFRNIKIYSVENTIASQIVLDELKVLTPFVSEPYKIANNMSFGGKATEMDHYNRYCNLLQNQDEMPNISGTPGVLTYSSAENAVCDSFPFPYLPQTTGYLLEVRAHNVAGAPLRMCLTNEFSKRCDLYVELPKNPEMESYYYLIPPMGDEMGYTVNFSNLIFGSDYTENQLESVRLSPIPYNYLRSFHTEVLPENGKQLIVLNEAYEKGWTAFCGLVPCKAEHVTVNNWANGWVFEGKRDASGIKFIFLPELLEYLGLLILIPVAIFTFRYKEKFTEDKGDRDE</sequence>
<feature type="transmembrane region" description="Helical" evidence="1">
    <location>
        <begin position="138"/>
        <end position="161"/>
    </location>
</feature>
<evidence type="ECO:0000313" key="2">
    <source>
        <dbReference type="EMBL" id="KKS02771.1"/>
    </source>
</evidence>
<feature type="transmembrane region" description="Helical" evidence="1">
    <location>
        <begin position="21"/>
        <end position="40"/>
    </location>
</feature>
<feature type="transmembrane region" description="Helical" evidence="1">
    <location>
        <begin position="1180"/>
        <end position="1197"/>
    </location>
</feature>
<dbReference type="AlphaFoldDB" id="A0A0G0Y063"/>